<dbReference type="OrthoDB" id="2068061at2"/>
<organism evidence="2 3">
    <name type="scientific">Pontibacillus marinus BH030004 = DSM 16465</name>
    <dbReference type="NCBI Taxonomy" id="1385511"/>
    <lineage>
        <taxon>Bacteria</taxon>
        <taxon>Bacillati</taxon>
        <taxon>Bacillota</taxon>
        <taxon>Bacilli</taxon>
        <taxon>Bacillales</taxon>
        <taxon>Bacillaceae</taxon>
        <taxon>Pontibacillus</taxon>
    </lineage>
</organism>
<name>A0A0A5FVW0_9BACI</name>
<dbReference type="Proteomes" id="UP000030403">
    <property type="component" value="Unassembled WGS sequence"/>
</dbReference>
<evidence type="ECO:0000313" key="3">
    <source>
        <dbReference type="Proteomes" id="UP000030403"/>
    </source>
</evidence>
<gene>
    <name evidence="2" type="ORF">N783_15595</name>
</gene>
<dbReference type="EMBL" id="AVPF01000046">
    <property type="protein sequence ID" value="KGX84931.1"/>
    <property type="molecule type" value="Genomic_DNA"/>
</dbReference>
<protein>
    <recommendedName>
        <fullName evidence="4">Transporter</fullName>
    </recommendedName>
</protein>
<evidence type="ECO:0000313" key="2">
    <source>
        <dbReference type="EMBL" id="KGX84931.1"/>
    </source>
</evidence>
<reference evidence="2 3" key="1">
    <citation type="submission" date="2013-08" db="EMBL/GenBank/DDBJ databases">
        <authorList>
            <person name="Huang J."/>
            <person name="Wang G."/>
        </authorList>
    </citation>
    <scope>NUCLEOTIDE SEQUENCE [LARGE SCALE GENOMIC DNA]</scope>
    <source>
        <strain evidence="2 3">BH030004</strain>
    </source>
</reference>
<feature type="compositionally biased region" description="Pro residues" evidence="1">
    <location>
        <begin position="48"/>
        <end position="57"/>
    </location>
</feature>
<dbReference type="STRING" id="1385511.GCA_000425225_02238"/>
<sequence>MDYRQNQGLDWLGQILFPGSGGQQGFPPGQGGPPGGFPPGQGGFPPGQGGPPGPPPGQGGFGGGGQLPPPPQSPPGGQQYGGGPSVFAVDPGSMYRCLYRYTWVRLNNGRRFWFYPTFIGRTSVAGYRWRPRQYRWVYYGLDTDRIASFSCQ</sequence>
<dbReference type="RefSeq" id="WP_051255266.1">
    <property type="nucleotide sequence ID" value="NZ_AVPF01000046.1"/>
</dbReference>
<keyword evidence="3" id="KW-1185">Reference proteome</keyword>
<dbReference type="AlphaFoldDB" id="A0A0A5FVW0"/>
<evidence type="ECO:0000256" key="1">
    <source>
        <dbReference type="SAM" id="MobiDB-lite"/>
    </source>
</evidence>
<comment type="caution">
    <text evidence="2">The sequence shown here is derived from an EMBL/GenBank/DDBJ whole genome shotgun (WGS) entry which is preliminary data.</text>
</comment>
<feature type="compositionally biased region" description="Gly residues" evidence="1">
    <location>
        <begin position="19"/>
        <end position="47"/>
    </location>
</feature>
<proteinExistence type="predicted"/>
<dbReference type="eggNOG" id="ENOG5032RKH">
    <property type="taxonomic scope" value="Bacteria"/>
</dbReference>
<accession>A0A0A5FVW0</accession>
<evidence type="ECO:0008006" key="4">
    <source>
        <dbReference type="Google" id="ProtNLM"/>
    </source>
</evidence>
<feature type="region of interest" description="Disordered" evidence="1">
    <location>
        <begin position="1"/>
        <end position="85"/>
    </location>
</feature>